<dbReference type="InterPro" id="IPR000210">
    <property type="entry name" value="BTB/POZ_dom"/>
</dbReference>
<protein>
    <submittedName>
        <fullName evidence="2">Speckle-type POZ protein B</fullName>
    </submittedName>
</protein>
<sequence length="322" mass="36540">MWSTNGSMAKYVECFARTHIAVTEANYVWKVEGLDTVPAYQRITYPIKSLTEAVLMNLSLFLNEYRFMYFELAAQDQEFGTSVVLTNNLNGNNSGVFSSITLNCRLKFSTGIDQEQIETIRYGNVNLRTTLASSHAAVEETLSEINSILKKNTRSLFDRDFASDVVLKTKTRSFFAHKSILNAHSPVFAAMFSSGMKESTCDRVDIQDLDDDTVQLASVHVHHRHRPVDWERARRLYAAADKYAVLPLKKMCSIHLKTNLQPCNACQVLHLADLHQDGDLKCIVQDFILVNSKEVMISEEWKLLLETSPKLAAETKRSTFKK</sequence>
<dbReference type="Gene3D" id="3.30.710.10">
    <property type="entry name" value="Potassium Channel Kv1.1, Chain A"/>
    <property type="match status" value="1"/>
</dbReference>
<dbReference type="Proteomes" id="UP001054945">
    <property type="component" value="Unassembled WGS sequence"/>
</dbReference>
<accession>A0AAV4N246</accession>
<comment type="caution">
    <text evidence="2">The sequence shown here is derived from an EMBL/GenBank/DDBJ whole genome shotgun (WGS) entry which is preliminary data.</text>
</comment>
<dbReference type="PANTHER" id="PTHR24413">
    <property type="entry name" value="SPECKLE-TYPE POZ PROTEIN"/>
    <property type="match status" value="1"/>
</dbReference>
<organism evidence="2 3">
    <name type="scientific">Caerostris extrusa</name>
    <name type="common">Bark spider</name>
    <name type="synonym">Caerostris bankana</name>
    <dbReference type="NCBI Taxonomy" id="172846"/>
    <lineage>
        <taxon>Eukaryota</taxon>
        <taxon>Metazoa</taxon>
        <taxon>Ecdysozoa</taxon>
        <taxon>Arthropoda</taxon>
        <taxon>Chelicerata</taxon>
        <taxon>Arachnida</taxon>
        <taxon>Araneae</taxon>
        <taxon>Araneomorphae</taxon>
        <taxon>Entelegynae</taxon>
        <taxon>Araneoidea</taxon>
        <taxon>Araneidae</taxon>
        <taxon>Caerostris</taxon>
    </lineage>
</organism>
<dbReference type="InterPro" id="IPR011333">
    <property type="entry name" value="SKP1/BTB/POZ_sf"/>
</dbReference>
<gene>
    <name evidence="2" type="primary">spop-b_8</name>
    <name evidence="2" type="ORF">CEXT_565851</name>
</gene>
<name>A0AAV4N246_CAEEX</name>
<evidence type="ECO:0000259" key="1">
    <source>
        <dbReference type="PROSITE" id="PS50097"/>
    </source>
</evidence>
<evidence type="ECO:0000313" key="2">
    <source>
        <dbReference type="EMBL" id="GIX77930.1"/>
    </source>
</evidence>
<dbReference type="PROSITE" id="PS50097">
    <property type="entry name" value="BTB"/>
    <property type="match status" value="1"/>
</dbReference>
<proteinExistence type="predicted"/>
<dbReference type="Gene3D" id="1.25.40.420">
    <property type="match status" value="1"/>
</dbReference>
<dbReference type="AlphaFoldDB" id="A0AAV4N246"/>
<keyword evidence="3" id="KW-1185">Reference proteome</keyword>
<feature type="domain" description="BTB" evidence="1">
    <location>
        <begin position="163"/>
        <end position="215"/>
    </location>
</feature>
<evidence type="ECO:0000313" key="3">
    <source>
        <dbReference type="Proteomes" id="UP001054945"/>
    </source>
</evidence>
<reference evidence="2 3" key="1">
    <citation type="submission" date="2021-06" db="EMBL/GenBank/DDBJ databases">
        <title>Caerostris extrusa draft genome.</title>
        <authorList>
            <person name="Kono N."/>
            <person name="Arakawa K."/>
        </authorList>
    </citation>
    <scope>NUCLEOTIDE SEQUENCE [LARGE SCALE GENOMIC DNA]</scope>
</reference>
<dbReference type="EMBL" id="BPLR01002802">
    <property type="protein sequence ID" value="GIX77930.1"/>
    <property type="molecule type" value="Genomic_DNA"/>
</dbReference>
<dbReference type="SUPFAM" id="SSF54695">
    <property type="entry name" value="POZ domain"/>
    <property type="match status" value="1"/>
</dbReference>
<dbReference type="SMART" id="SM00225">
    <property type="entry name" value="BTB"/>
    <property type="match status" value="1"/>
</dbReference>
<dbReference type="Pfam" id="PF00651">
    <property type="entry name" value="BTB"/>
    <property type="match status" value="1"/>
</dbReference>